<evidence type="ECO:0008006" key="4">
    <source>
        <dbReference type="Google" id="ProtNLM"/>
    </source>
</evidence>
<accession>A0A1G5ICA6</accession>
<feature type="transmembrane region" description="Helical" evidence="1">
    <location>
        <begin position="63"/>
        <end position="83"/>
    </location>
</feature>
<dbReference type="EMBL" id="FMUX01000019">
    <property type="protein sequence ID" value="SCY73624.1"/>
    <property type="molecule type" value="Genomic_DNA"/>
</dbReference>
<keyword evidence="1" id="KW-1133">Transmembrane helix</keyword>
<evidence type="ECO:0000313" key="3">
    <source>
        <dbReference type="Proteomes" id="UP000198870"/>
    </source>
</evidence>
<protein>
    <recommendedName>
        <fullName evidence="4">O-Antigen ligase</fullName>
    </recommendedName>
</protein>
<sequence>MKNDKKVKPFAFALLFLTMLRCVIPSISDVVVIQQSEFYVNSLLIVVGTLSCLFVVNEKNQKWLFVYFSLIFVWIVLSNILAGHDFAKSVIQFSKYIVPILITVNLIEMSKRMPLVRDGVVLIFVICTLVFILPLVFRERYFHGGIERLPLYYGTLHDNGFIAATVSLFSLILMYTMRHKLLGFIIFMFSIYLMMGYLVRTSMVMFTIVVLGVVFFKVPDRLRQLIFIETIVVCGVILILFLFFTDNSDEFISSLSSGRTRMWLDQINRLISSSFLEVIFGFGSNGDIIHSSVWLQKPKDAHSTLLGLLVQYGIVGFCLFVSLFIKISDYFSKVVDRVEGRCLYAGFISTLVISNGLLERVVPCLLYFLLFLLVQPKFHDLKRLNIPFR</sequence>
<feature type="transmembrane region" description="Helical" evidence="1">
    <location>
        <begin position="89"/>
        <end position="107"/>
    </location>
</feature>
<keyword evidence="1" id="KW-0472">Membrane</keyword>
<feature type="transmembrane region" description="Helical" evidence="1">
    <location>
        <begin position="222"/>
        <end position="244"/>
    </location>
</feature>
<keyword evidence="1" id="KW-0812">Transmembrane</keyword>
<feature type="transmembrane region" description="Helical" evidence="1">
    <location>
        <begin position="38"/>
        <end position="56"/>
    </location>
</feature>
<feature type="transmembrane region" description="Helical" evidence="1">
    <location>
        <begin position="305"/>
        <end position="325"/>
    </location>
</feature>
<reference evidence="2 3" key="1">
    <citation type="submission" date="2016-10" db="EMBL/GenBank/DDBJ databases">
        <authorList>
            <person name="de Groot N.N."/>
        </authorList>
    </citation>
    <scope>NUCLEOTIDE SEQUENCE [LARGE SCALE GENOMIC DNA]</scope>
    <source>
        <strain evidence="2 3">AA1</strain>
    </source>
</reference>
<dbReference type="AlphaFoldDB" id="A0A1G5ICA6"/>
<dbReference type="Proteomes" id="UP000198870">
    <property type="component" value="Unassembled WGS sequence"/>
</dbReference>
<evidence type="ECO:0000313" key="2">
    <source>
        <dbReference type="EMBL" id="SCY73624.1"/>
    </source>
</evidence>
<feature type="transmembrane region" description="Helical" evidence="1">
    <location>
        <begin position="157"/>
        <end position="177"/>
    </location>
</feature>
<proteinExistence type="predicted"/>
<name>A0A1G5ICA6_9BACT</name>
<gene>
    <name evidence="2" type="ORF">SAMN05216233_1196</name>
</gene>
<keyword evidence="3" id="KW-1185">Reference proteome</keyword>
<dbReference type="STRING" id="419481.SAMN05216233_1196"/>
<feature type="transmembrane region" description="Helical" evidence="1">
    <location>
        <begin position="345"/>
        <end position="374"/>
    </location>
</feature>
<feature type="transmembrane region" description="Helical" evidence="1">
    <location>
        <begin position="119"/>
        <end position="137"/>
    </location>
</feature>
<evidence type="ECO:0000256" key="1">
    <source>
        <dbReference type="SAM" id="Phobius"/>
    </source>
</evidence>
<feature type="transmembrane region" description="Helical" evidence="1">
    <location>
        <begin position="184"/>
        <end position="216"/>
    </location>
</feature>
<organism evidence="2 3">
    <name type="scientific">Desulfoluna spongiiphila</name>
    <dbReference type="NCBI Taxonomy" id="419481"/>
    <lineage>
        <taxon>Bacteria</taxon>
        <taxon>Pseudomonadati</taxon>
        <taxon>Thermodesulfobacteriota</taxon>
        <taxon>Desulfobacteria</taxon>
        <taxon>Desulfobacterales</taxon>
        <taxon>Desulfolunaceae</taxon>
        <taxon>Desulfoluna</taxon>
    </lineage>
</organism>